<dbReference type="AlphaFoldDB" id="A0A1R1L7X7"/>
<reference evidence="2 3" key="1">
    <citation type="submission" date="2016-12" db="EMBL/GenBank/DDBJ databases">
        <title>Draft genome of Tersicoccus phoenicis 1P05MA.</title>
        <authorList>
            <person name="Nakajima Y."/>
            <person name="Yoshizawa S."/>
            <person name="Nakamura K."/>
            <person name="Ogura Y."/>
            <person name="Hayashi T."/>
            <person name="Kogure K."/>
        </authorList>
    </citation>
    <scope>NUCLEOTIDE SEQUENCE [LARGE SCALE GENOMIC DNA]</scope>
    <source>
        <strain evidence="2 3">1p05MA</strain>
    </source>
</reference>
<dbReference type="RefSeq" id="WP_076704919.1">
    <property type="nucleotide sequence ID" value="NZ_MRDE01000072.1"/>
</dbReference>
<feature type="compositionally biased region" description="Low complexity" evidence="1">
    <location>
        <begin position="256"/>
        <end position="269"/>
    </location>
</feature>
<accession>A0A1R1L7X7</accession>
<dbReference type="Proteomes" id="UP000187085">
    <property type="component" value="Unassembled WGS sequence"/>
</dbReference>
<evidence type="ECO:0008006" key="4">
    <source>
        <dbReference type="Google" id="ProtNLM"/>
    </source>
</evidence>
<proteinExistence type="predicted"/>
<name>A0A1R1L7X7_9MICC</name>
<keyword evidence="3" id="KW-1185">Reference proteome</keyword>
<organism evidence="2 3">
    <name type="scientific">Tersicoccus phoenicis</name>
    <dbReference type="NCBI Taxonomy" id="554083"/>
    <lineage>
        <taxon>Bacteria</taxon>
        <taxon>Bacillati</taxon>
        <taxon>Actinomycetota</taxon>
        <taxon>Actinomycetes</taxon>
        <taxon>Micrococcales</taxon>
        <taxon>Micrococcaceae</taxon>
        <taxon>Tersicoccus</taxon>
    </lineage>
</organism>
<dbReference type="EMBL" id="MRDE01000072">
    <property type="protein sequence ID" value="OMH23645.1"/>
    <property type="molecule type" value="Genomic_DNA"/>
</dbReference>
<gene>
    <name evidence="2" type="ORF">BKD30_12215</name>
</gene>
<comment type="caution">
    <text evidence="2">The sequence shown here is derived from an EMBL/GenBank/DDBJ whole genome shotgun (WGS) entry which is preliminary data.</text>
</comment>
<feature type="region of interest" description="Disordered" evidence="1">
    <location>
        <begin position="252"/>
        <end position="285"/>
    </location>
</feature>
<dbReference type="STRING" id="554083.BKD30_12215"/>
<evidence type="ECO:0000313" key="3">
    <source>
        <dbReference type="Proteomes" id="UP000187085"/>
    </source>
</evidence>
<sequence>MADRPANPAMRFASKAAFDDEGNPKPGLTKVLNRAMDVNRPLVLANLKRLRRKHPDASAKKLARTLERNYLAAVTVGGGGIGATAVVPGIGTVASLGLSAVATGAFLEASAFYAQSIAELHGVHAKDPEKTKAMVMAIMLGEEGNQLMQSFAAQSAGRGAGPNPRWGLVLGRGTSDTITKTIVSSIRRRFIKRYLLRSGGAVLGRALPFGVGAVVGGGANLAMGRAVIKATQEAFGEVPDTLPGELVADLQRVELSSTPPSADPSTPSTAGGGTGPTAGDTGSDR</sequence>
<evidence type="ECO:0000313" key="2">
    <source>
        <dbReference type="EMBL" id="OMH23645.1"/>
    </source>
</evidence>
<evidence type="ECO:0000256" key="1">
    <source>
        <dbReference type="SAM" id="MobiDB-lite"/>
    </source>
</evidence>
<protein>
    <recommendedName>
        <fullName evidence="4">Di-and tripeptidase</fullName>
    </recommendedName>
</protein>